<organism evidence="3 4">
    <name type="scientific">Pedobacter ginsengisoli</name>
    <dbReference type="NCBI Taxonomy" id="363852"/>
    <lineage>
        <taxon>Bacteria</taxon>
        <taxon>Pseudomonadati</taxon>
        <taxon>Bacteroidota</taxon>
        <taxon>Sphingobacteriia</taxon>
        <taxon>Sphingobacteriales</taxon>
        <taxon>Sphingobacteriaceae</taxon>
        <taxon>Pedobacter</taxon>
    </lineage>
</organism>
<dbReference type="SUPFAM" id="SSF50952">
    <property type="entry name" value="Soluble quinoprotein glucose dehydrogenase"/>
    <property type="match status" value="1"/>
</dbReference>
<feature type="domain" description="Glucose/Sorbosone dehydrogenase" evidence="2">
    <location>
        <begin position="51"/>
        <end position="386"/>
    </location>
</feature>
<dbReference type="KEGG" id="pgs:CPT03_08630"/>
<dbReference type="PANTHER" id="PTHR19328">
    <property type="entry name" value="HEDGEHOG-INTERACTING PROTEIN"/>
    <property type="match status" value="1"/>
</dbReference>
<reference evidence="3 4" key="1">
    <citation type="submission" date="2017-10" db="EMBL/GenBank/DDBJ databases">
        <title>Whole genome of Pedobacter ginsengisoli T01R-27 isolated from tomato rhizosphere.</title>
        <authorList>
            <person name="Weon H.-Y."/>
            <person name="Lee S.A."/>
            <person name="Sang M.K."/>
            <person name="Song J."/>
        </authorList>
    </citation>
    <scope>NUCLEOTIDE SEQUENCE [LARGE SCALE GENOMIC DNA]</scope>
    <source>
        <strain evidence="3 4">T01R-27</strain>
    </source>
</reference>
<dbReference type="InterPro" id="IPR011041">
    <property type="entry name" value="Quinoprot_gluc/sorb_DH_b-prop"/>
</dbReference>
<dbReference type="InterPro" id="IPR011042">
    <property type="entry name" value="6-blade_b-propeller_TolB-like"/>
</dbReference>
<dbReference type="Proteomes" id="UP000223749">
    <property type="component" value="Chromosome"/>
</dbReference>
<dbReference type="InterPro" id="IPR012938">
    <property type="entry name" value="Glc/Sorbosone_DH"/>
</dbReference>
<keyword evidence="1" id="KW-0732">Signal</keyword>
<feature type="signal peptide" evidence="1">
    <location>
        <begin position="1"/>
        <end position="29"/>
    </location>
</feature>
<dbReference type="Pfam" id="PF07995">
    <property type="entry name" value="GSDH"/>
    <property type="match status" value="1"/>
</dbReference>
<gene>
    <name evidence="3" type="ORF">CPT03_08630</name>
</gene>
<evidence type="ECO:0000259" key="2">
    <source>
        <dbReference type="Pfam" id="PF07995"/>
    </source>
</evidence>
<sequence>MHYINMMKSKRLSLMIVFALLSAITEVKSQASLSPVKVNLQLVSDQLLYPTAFAAPNDESGSLFICEQKGKIRIIKNGKLLAKPFLDFTDEVLMMNSSDEMGLLGLAFHPKYAKNGKFYVYFSKRIPKTPGIDHQSVIREYKVSAGNGDLADKTKSRDVLVINEPESNHNGGDLKFGPDGFLYISIGDGGAYNDRHGTYGNGQNLNTLLGKILRIDVNSTPYAIPKDNPFIKVENAKPEIYAYGFRNPWRISFDRVDGRLFAGDVGQNNWEEVDIVTKGGNFGWRVREGTHVKFPNDPDPKNWINPITDYGRSEGISVTGGFLYRGKQLPELSGKYIFGDLMGTVWTLTDVNQELWKREKLSISREPGYLQIYSFGEDQYGEVYMLVNLIEEEKGAIYKIVPGK</sequence>
<protein>
    <submittedName>
        <fullName evidence="3">Glucose dehydrogenase</fullName>
    </submittedName>
</protein>
<dbReference type="AlphaFoldDB" id="A0A2D1U4R8"/>
<accession>A0A2D1U4R8</accession>
<evidence type="ECO:0000256" key="1">
    <source>
        <dbReference type="SAM" id="SignalP"/>
    </source>
</evidence>
<dbReference type="EMBL" id="CP024091">
    <property type="protein sequence ID" value="ATP56534.1"/>
    <property type="molecule type" value="Genomic_DNA"/>
</dbReference>
<evidence type="ECO:0000313" key="3">
    <source>
        <dbReference type="EMBL" id="ATP56534.1"/>
    </source>
</evidence>
<dbReference type="Gene3D" id="2.120.10.30">
    <property type="entry name" value="TolB, C-terminal domain"/>
    <property type="match status" value="1"/>
</dbReference>
<proteinExistence type="predicted"/>
<dbReference type="PANTHER" id="PTHR19328:SF75">
    <property type="entry name" value="ALDOSE SUGAR DEHYDROGENASE YLII"/>
    <property type="match status" value="1"/>
</dbReference>
<feature type="chain" id="PRO_5013669175" evidence="1">
    <location>
        <begin position="30"/>
        <end position="404"/>
    </location>
</feature>
<evidence type="ECO:0000313" key="4">
    <source>
        <dbReference type="Proteomes" id="UP000223749"/>
    </source>
</evidence>
<keyword evidence="4" id="KW-1185">Reference proteome</keyword>
<name>A0A2D1U4R8_9SPHI</name>